<dbReference type="Gene3D" id="2.30.110.10">
    <property type="entry name" value="Electron Transport, Fmn-binding Protein, Chain A"/>
    <property type="match status" value="1"/>
</dbReference>
<reference evidence="1" key="2">
    <citation type="submission" date="2021-04" db="EMBL/GenBank/DDBJ databases">
        <authorList>
            <person name="Gilroy R."/>
        </authorList>
    </citation>
    <scope>NUCLEOTIDE SEQUENCE</scope>
    <source>
        <strain evidence="1">12435</strain>
    </source>
</reference>
<protein>
    <submittedName>
        <fullName evidence="1">Pyridoxamine 5'-phosphate oxidase family protein</fullName>
    </submittedName>
</protein>
<dbReference type="EMBL" id="DXHS01000026">
    <property type="protein sequence ID" value="HIW02013.1"/>
    <property type="molecule type" value="Genomic_DNA"/>
</dbReference>
<dbReference type="Proteomes" id="UP000823990">
    <property type="component" value="Unassembled WGS sequence"/>
</dbReference>
<reference evidence="1" key="1">
    <citation type="journal article" date="2021" name="PeerJ">
        <title>Extensive microbial diversity within the chicken gut microbiome revealed by metagenomics and culture.</title>
        <authorList>
            <person name="Gilroy R."/>
            <person name="Ravi A."/>
            <person name="Getino M."/>
            <person name="Pursley I."/>
            <person name="Horton D.L."/>
            <person name="Alikhan N.F."/>
            <person name="Baker D."/>
            <person name="Gharbi K."/>
            <person name="Hall N."/>
            <person name="Watson M."/>
            <person name="Adriaenssens E.M."/>
            <person name="Foster-Nyarko E."/>
            <person name="Jarju S."/>
            <person name="Secka A."/>
            <person name="Antonio M."/>
            <person name="Oren A."/>
            <person name="Chaudhuri R.R."/>
            <person name="La Ragione R."/>
            <person name="Hildebrand F."/>
            <person name="Pallen M.J."/>
        </authorList>
    </citation>
    <scope>NUCLEOTIDE SEQUENCE</scope>
    <source>
        <strain evidence="1">12435</strain>
    </source>
</reference>
<dbReference type="PANTHER" id="PTHR34071">
    <property type="entry name" value="5-NITROIMIDAZOLE ANTIBIOTICS RESISTANCE PROTEIN, NIMA-FAMILY-RELATED PROTEIN-RELATED"/>
    <property type="match status" value="1"/>
</dbReference>
<dbReference type="InterPro" id="IPR024747">
    <property type="entry name" value="Pyridox_Oxase-rel"/>
</dbReference>
<dbReference type="SUPFAM" id="SSF50475">
    <property type="entry name" value="FMN-binding split barrel"/>
    <property type="match status" value="1"/>
</dbReference>
<comment type="caution">
    <text evidence="1">The sequence shown here is derived from an EMBL/GenBank/DDBJ whole genome shotgun (WGS) entry which is preliminary data.</text>
</comment>
<dbReference type="InterPro" id="IPR012349">
    <property type="entry name" value="Split_barrel_FMN-bd"/>
</dbReference>
<dbReference type="PANTHER" id="PTHR34071:SF2">
    <property type="entry name" value="FLAVIN-NUCLEOTIDE-BINDING PROTEIN"/>
    <property type="match status" value="1"/>
</dbReference>
<gene>
    <name evidence="1" type="ORF">H9892_01590</name>
</gene>
<evidence type="ECO:0000313" key="1">
    <source>
        <dbReference type="EMBL" id="HIW02013.1"/>
    </source>
</evidence>
<organism evidence="1 2">
    <name type="scientific">Candidatus Protoclostridium stercorigallinarum</name>
    <dbReference type="NCBI Taxonomy" id="2838741"/>
    <lineage>
        <taxon>Bacteria</taxon>
        <taxon>Bacillati</taxon>
        <taxon>Bacillota</taxon>
        <taxon>Clostridia</taxon>
        <taxon>Candidatus Protoclostridium</taxon>
    </lineage>
</organism>
<proteinExistence type="predicted"/>
<dbReference type="AlphaFoldDB" id="A0A9D1TQS1"/>
<accession>A0A9D1TQS1</accession>
<sequence>MRRRDREISRDEGLAVIDKCEYAVLSVADGEVPYSVPLSVCRSGNDVYFHSAMAGRKTELLADGTKVRMVFVGDVRAAEDEFTTAYESAIATGEISLVRTDEEKIAALRMLSEKYCPANMRDFDAEIGRSLSRTAVYRVSLLSLTAKAKRINK</sequence>
<evidence type="ECO:0000313" key="2">
    <source>
        <dbReference type="Proteomes" id="UP000823990"/>
    </source>
</evidence>
<dbReference type="Pfam" id="PF12900">
    <property type="entry name" value="Pyridox_ox_2"/>
    <property type="match status" value="1"/>
</dbReference>
<name>A0A9D1TQS1_9FIRM</name>